<reference evidence="1 2" key="1">
    <citation type="submission" date="2013-02" db="EMBL/GenBank/DDBJ databases">
        <title>The Genome Sequence of Acinetobacter sp. NIPH 2171.</title>
        <authorList>
            <consortium name="The Broad Institute Genome Sequencing Platform"/>
            <consortium name="The Broad Institute Genome Sequencing Center for Infectious Disease"/>
            <person name="Cerqueira G."/>
            <person name="Feldgarden M."/>
            <person name="Courvalin P."/>
            <person name="Perichon B."/>
            <person name="Grillot-Courvalin C."/>
            <person name="Clermont D."/>
            <person name="Rocha E."/>
            <person name="Yoon E.-J."/>
            <person name="Nemec A."/>
            <person name="Walker B."/>
            <person name="Young S.K."/>
            <person name="Zeng Q."/>
            <person name="Gargeya S."/>
            <person name="Fitzgerald M."/>
            <person name="Haas B."/>
            <person name="Abouelleil A."/>
            <person name="Alvarado L."/>
            <person name="Arachchi H.M."/>
            <person name="Berlin A.M."/>
            <person name="Chapman S.B."/>
            <person name="Dewar J."/>
            <person name="Goldberg J."/>
            <person name="Griggs A."/>
            <person name="Gujja S."/>
            <person name="Hansen M."/>
            <person name="Howarth C."/>
            <person name="Imamovic A."/>
            <person name="Larimer J."/>
            <person name="McCowan C."/>
            <person name="Murphy C."/>
            <person name="Neiman D."/>
            <person name="Pearson M."/>
            <person name="Priest M."/>
            <person name="Roberts A."/>
            <person name="Saif S."/>
            <person name="Shea T."/>
            <person name="Sisk P."/>
            <person name="Sykes S."/>
            <person name="Wortman J."/>
            <person name="Nusbaum C."/>
            <person name="Birren B."/>
        </authorList>
    </citation>
    <scope>NUCLEOTIDE SEQUENCE [LARGE SCALE GENOMIC DNA]</scope>
    <source>
        <strain evidence="1 2">NIPH 2171</strain>
    </source>
</reference>
<organism evidence="1 2">
    <name type="scientific">Acinetobacter variabilis</name>
    <dbReference type="NCBI Taxonomy" id="70346"/>
    <lineage>
        <taxon>Bacteria</taxon>
        <taxon>Pseudomonadati</taxon>
        <taxon>Pseudomonadota</taxon>
        <taxon>Gammaproteobacteria</taxon>
        <taxon>Moraxellales</taxon>
        <taxon>Moraxellaceae</taxon>
        <taxon>Acinetobacter</taxon>
    </lineage>
</organism>
<dbReference type="AlphaFoldDB" id="N9PA67"/>
<dbReference type="HOGENOM" id="CLU_182872_0_0_6"/>
<proteinExistence type="predicted"/>
<sequence>MLPHKHVRFSSSLVTVAGYINTLLVAPMTIEELWKIVEFNNTTSVIKPNFTQLVLAIDLLFAIKQIEASTDGLLISKKAN</sequence>
<dbReference type="Pfam" id="PF20293">
    <property type="entry name" value="MC6"/>
    <property type="match status" value="1"/>
</dbReference>
<protein>
    <submittedName>
        <fullName evidence="1">Uncharacterized protein</fullName>
    </submittedName>
</protein>
<dbReference type="EMBL" id="APRS01000004">
    <property type="protein sequence ID" value="ENX11105.1"/>
    <property type="molecule type" value="Genomic_DNA"/>
</dbReference>
<dbReference type="Proteomes" id="UP000013101">
    <property type="component" value="Unassembled WGS sequence"/>
</dbReference>
<evidence type="ECO:0000313" key="1">
    <source>
        <dbReference type="EMBL" id="ENX11105.1"/>
    </source>
</evidence>
<dbReference type="STRING" id="70346.F897_00561"/>
<dbReference type="RefSeq" id="WP_005233115.1">
    <property type="nucleotide sequence ID" value="NZ_CP083658.1"/>
</dbReference>
<accession>N9PA67</accession>
<comment type="caution">
    <text evidence="1">The sequence shown here is derived from an EMBL/GenBank/DDBJ whole genome shotgun (WGS) entry which is preliminary data.</text>
</comment>
<name>N9PA67_9GAMM</name>
<evidence type="ECO:0000313" key="2">
    <source>
        <dbReference type="Proteomes" id="UP000013101"/>
    </source>
</evidence>
<dbReference type="InterPro" id="IPR046897">
    <property type="entry name" value="ABC-3C_MC6"/>
</dbReference>
<gene>
    <name evidence="1" type="ORF">F897_00561</name>
</gene>